<feature type="region of interest" description="Disordered" evidence="2">
    <location>
        <begin position="116"/>
        <end position="141"/>
    </location>
</feature>
<gene>
    <name evidence="3" type="ORF">UT75_C0001G0003</name>
</gene>
<feature type="coiled-coil region" evidence="1">
    <location>
        <begin position="198"/>
        <end position="259"/>
    </location>
</feature>
<organism evidence="3 4">
    <name type="scientific">Candidatus Yanofskybacteria bacterium GW2011_GWE2_40_11</name>
    <dbReference type="NCBI Taxonomy" id="1619033"/>
    <lineage>
        <taxon>Bacteria</taxon>
        <taxon>Candidatus Yanofskyibacteriota</taxon>
    </lineage>
</organism>
<feature type="region of interest" description="Disordered" evidence="2">
    <location>
        <begin position="1"/>
        <end position="20"/>
    </location>
</feature>
<evidence type="ECO:0000256" key="2">
    <source>
        <dbReference type="SAM" id="MobiDB-lite"/>
    </source>
</evidence>
<feature type="compositionally biased region" description="Low complexity" evidence="2">
    <location>
        <begin position="122"/>
        <end position="141"/>
    </location>
</feature>
<comment type="caution">
    <text evidence="3">The sequence shown here is derived from an EMBL/GenBank/DDBJ whole genome shotgun (WGS) entry which is preliminary data.</text>
</comment>
<dbReference type="EMBL" id="LBXZ01000001">
    <property type="protein sequence ID" value="KKR41099.1"/>
    <property type="molecule type" value="Genomic_DNA"/>
</dbReference>
<dbReference type="Proteomes" id="UP000034072">
    <property type="component" value="Unassembled WGS sequence"/>
</dbReference>
<evidence type="ECO:0000313" key="4">
    <source>
        <dbReference type="Proteomes" id="UP000034072"/>
    </source>
</evidence>
<sequence>MSTEDPTKIEVSGDKSSAVERSAEEIRMEALLAKRDVLSANYALTKFSRSINERIEDMSDEEVKTEGGRKEMLKNEWKRRMEKLAALDPEAKIAGEFKSLMAIELEIANLSPIPIPRPPEAAPSAPHEPMAEPTPAAPSPAEVAPIVPSAEVGEEMPAGMAEISESRVDDEVSGLLTEIANKQRELDYTKSTARPLALALAESEMADLQNQLKAAKERQANKEKLEEEERKAAEKELKLGKLKDRLSEVMAEIERVKQDGSDPRSAILNEIDEIRKRIEFAKSTGRVPGIGPDGLALAEEDMKNARARLKELEDRIGILIGPMEDEADQIRGEIRKLEGGVGKKMAEAVETAYESAKGLISKFSASGIGSKLKKAGGWLWERAKGMATVGGLEYYHAEKFRRHTFGAADTATAFATQVEVDTAFPYPRRDMIADTDKAQEYANKLVEESAATGEDIKVIDGRLSDANRDYWASIYREAIRSGADFEEVEKARRKENDGYIERTIGYTMERILEGLKKYKNQFGENVLTPEKLAQVEDEVRKTLVSIREAGAGSSFEEVKKRMRDTLDSKWWSRYVYGAIETLLWIGGIGYIALSSEVGPLPPLPKGPGLPMPDKLPVRTPPEFVDMWTRMTDNIWNTIEINSKVPLTDSQLVDASKQVLNFNQMYEPEWTSKILDSVSSRSLPQGQMLRIPFEVLRMMGL</sequence>
<proteinExistence type="predicted"/>
<keyword evidence="1" id="KW-0175">Coiled coil</keyword>
<protein>
    <submittedName>
        <fullName evidence="3">Uncharacterized protein</fullName>
    </submittedName>
</protein>
<name>A0A0G0QL28_9BACT</name>
<dbReference type="AlphaFoldDB" id="A0A0G0QL28"/>
<accession>A0A0G0QL28</accession>
<evidence type="ECO:0000313" key="3">
    <source>
        <dbReference type="EMBL" id="KKR41099.1"/>
    </source>
</evidence>
<reference evidence="3 4" key="1">
    <citation type="journal article" date="2015" name="Nature">
        <title>rRNA introns, odd ribosomes, and small enigmatic genomes across a large radiation of phyla.</title>
        <authorList>
            <person name="Brown C.T."/>
            <person name="Hug L.A."/>
            <person name="Thomas B.C."/>
            <person name="Sharon I."/>
            <person name="Castelle C.J."/>
            <person name="Singh A."/>
            <person name="Wilkins M.J."/>
            <person name="Williams K.H."/>
            <person name="Banfield J.F."/>
        </authorList>
    </citation>
    <scope>NUCLEOTIDE SEQUENCE [LARGE SCALE GENOMIC DNA]</scope>
</reference>
<evidence type="ECO:0000256" key="1">
    <source>
        <dbReference type="SAM" id="Coils"/>
    </source>
</evidence>